<keyword evidence="1" id="KW-0732">Signal</keyword>
<dbReference type="AlphaFoldDB" id="A0A7J6M9U0"/>
<organism evidence="2 3">
    <name type="scientific">Perkinsus chesapeaki</name>
    <name type="common">Clam parasite</name>
    <name type="synonym">Perkinsus andrewsi</name>
    <dbReference type="NCBI Taxonomy" id="330153"/>
    <lineage>
        <taxon>Eukaryota</taxon>
        <taxon>Sar</taxon>
        <taxon>Alveolata</taxon>
        <taxon>Perkinsozoa</taxon>
        <taxon>Perkinsea</taxon>
        <taxon>Perkinsida</taxon>
        <taxon>Perkinsidae</taxon>
        <taxon>Perkinsus</taxon>
    </lineage>
</organism>
<dbReference type="Proteomes" id="UP000591131">
    <property type="component" value="Unassembled WGS sequence"/>
</dbReference>
<sequence length="139" mass="15465">MSFAVALLISRVAICAAWNFPGEKYEGSAQSPYIMVTCVFHNTGPFPTVRMEAQCDVGEPFADTEKYIGLKRDPTDSGAFIVAATPSPHFKYLINNLNSICPKRNFTNSDFSKFIVTSDVDELMIRLDGRYVSIRKVPS</sequence>
<evidence type="ECO:0000256" key="1">
    <source>
        <dbReference type="SAM" id="SignalP"/>
    </source>
</evidence>
<reference evidence="2 3" key="1">
    <citation type="submission" date="2020-04" db="EMBL/GenBank/DDBJ databases">
        <title>Perkinsus chesapeaki whole genome sequence.</title>
        <authorList>
            <person name="Bogema D.R."/>
        </authorList>
    </citation>
    <scope>NUCLEOTIDE SEQUENCE [LARGE SCALE GENOMIC DNA]</scope>
    <source>
        <strain evidence="2">ATCC PRA-425</strain>
    </source>
</reference>
<protein>
    <submittedName>
        <fullName evidence="2">Uncharacterized protein</fullName>
    </submittedName>
</protein>
<feature type="chain" id="PRO_5029852873" evidence="1">
    <location>
        <begin position="18"/>
        <end position="139"/>
    </location>
</feature>
<gene>
    <name evidence="2" type="ORF">FOL47_003153</name>
</gene>
<name>A0A7J6M9U0_PERCH</name>
<accession>A0A7J6M9U0</accession>
<dbReference type="EMBL" id="JAAPAO010000196">
    <property type="protein sequence ID" value="KAF4668157.1"/>
    <property type="molecule type" value="Genomic_DNA"/>
</dbReference>
<comment type="caution">
    <text evidence="2">The sequence shown here is derived from an EMBL/GenBank/DDBJ whole genome shotgun (WGS) entry which is preliminary data.</text>
</comment>
<proteinExistence type="predicted"/>
<keyword evidence="3" id="KW-1185">Reference proteome</keyword>
<feature type="signal peptide" evidence="1">
    <location>
        <begin position="1"/>
        <end position="17"/>
    </location>
</feature>
<evidence type="ECO:0000313" key="3">
    <source>
        <dbReference type="Proteomes" id="UP000591131"/>
    </source>
</evidence>
<evidence type="ECO:0000313" key="2">
    <source>
        <dbReference type="EMBL" id="KAF4668157.1"/>
    </source>
</evidence>